<organism evidence="2 3">
    <name type="scientific">Paenibacillus foliorum</name>
    <dbReference type="NCBI Taxonomy" id="2654974"/>
    <lineage>
        <taxon>Bacteria</taxon>
        <taxon>Bacillati</taxon>
        <taxon>Bacillota</taxon>
        <taxon>Bacilli</taxon>
        <taxon>Bacillales</taxon>
        <taxon>Paenibacillaceae</taxon>
        <taxon>Paenibacillus</taxon>
    </lineage>
</organism>
<evidence type="ECO:0000313" key="2">
    <source>
        <dbReference type="EMBL" id="NOU96826.1"/>
    </source>
</evidence>
<dbReference type="AlphaFoldDB" id="A0A972H5N8"/>
<dbReference type="InterPro" id="IPR043751">
    <property type="entry name" value="DUF5696"/>
</dbReference>
<keyword evidence="1" id="KW-1133">Transmembrane helix</keyword>
<keyword evidence="1" id="KW-0812">Transmembrane</keyword>
<protein>
    <submittedName>
        <fullName evidence="2">Uncharacterized protein</fullName>
    </submittedName>
</protein>
<gene>
    <name evidence="2" type="ORF">GC093_26920</name>
</gene>
<dbReference type="EMBL" id="WHOD01000102">
    <property type="protein sequence ID" value="NOU96826.1"/>
    <property type="molecule type" value="Genomic_DNA"/>
</dbReference>
<dbReference type="Pfam" id="PF18952">
    <property type="entry name" value="DUF5696"/>
    <property type="match status" value="1"/>
</dbReference>
<keyword evidence="1" id="KW-0472">Membrane</keyword>
<comment type="caution">
    <text evidence="2">The sequence shown here is derived from an EMBL/GenBank/DDBJ whole genome shotgun (WGS) entry which is preliminary data.</text>
</comment>
<dbReference type="Proteomes" id="UP000641588">
    <property type="component" value="Unassembled WGS sequence"/>
</dbReference>
<evidence type="ECO:0000256" key="1">
    <source>
        <dbReference type="SAM" id="Phobius"/>
    </source>
</evidence>
<keyword evidence="3" id="KW-1185">Reference proteome</keyword>
<sequence>MIWINKLNKPVTYVTVLLLAVVLLFITQMKFEFKADQKERAFAPAQNDSGSGAAKNSVLAQLPKDSDFKKVAESDTLLLNMDEKTGHFIVEDKRNGNVYRSYPNPQYWGQETISENWKKHLSSPLMVQYVDFSKTILQAKETNFAAEGGRVKDVQTIPGGFSLVYELPASGFTIPVQVKVEKDYVETKIVREGIKETNMGLVWVRLFPFLGADYSAGQDGYMLIPDGAGALIRFKENQLNVNKLYDESVYGQDNAFGGMSNNRNRIMMPVFGMKADSKAFVAVLDKGEEYAEIVASPSGVLSNYNWVTAQMNFRASYLQFTSRNSPDEWGFPAYNKEELFGSDRVVRYYLLDKTKSDYVGMAQAYRDYLMKEKGLKPLDVTDPNLPMHVDIIGGDREKGIVSDRYLNLTNTSDATQMVTSLQNKGVKNMSFTFMGWQNGGYSSFGKTLPVDSRIGGDSGMKAFIDYAHSTKSRVYLDTEYAANNTGGGGFDEKYHAMTNLAGRSITLGLLYNNSRVPMVSEKFNEATMKKDLKAFKEMGIDGLAVNRTGQRLFSDYNSGYGSPRNEARNTQERILKNIKEELGGVRGKSSNFYALPYINHIQTMIYDHSYDLFTDEAVPFAQIAAHGLITYSSEYVNNRQEDVKDFLRDIEYGAVPSFIFTRAETKEYVNAYGIRYYNTYFPSWESFAAEQYKQYNEALGDVQNQFISSHKTLANNVKETTYANGKRVVVNYNLEPYRDGGLDVPALSYILIQGGGAK</sequence>
<feature type="transmembrane region" description="Helical" evidence="1">
    <location>
        <begin position="12"/>
        <end position="31"/>
    </location>
</feature>
<name>A0A972H5N8_9BACL</name>
<accession>A0A972H5N8</accession>
<proteinExistence type="predicted"/>
<reference evidence="2" key="1">
    <citation type="submission" date="2019-10" db="EMBL/GenBank/DDBJ databases">
        <title>Description of Paenibacillus glebae sp. nov.</title>
        <authorList>
            <person name="Carlier A."/>
            <person name="Qi S."/>
        </authorList>
    </citation>
    <scope>NUCLEOTIDE SEQUENCE</scope>
    <source>
        <strain evidence="2">LMG 31456</strain>
    </source>
</reference>
<dbReference type="RefSeq" id="WP_171655066.1">
    <property type="nucleotide sequence ID" value="NZ_WHOD01000102.1"/>
</dbReference>
<evidence type="ECO:0000313" key="3">
    <source>
        <dbReference type="Proteomes" id="UP000641588"/>
    </source>
</evidence>